<evidence type="ECO:0000313" key="11">
    <source>
        <dbReference type="Proteomes" id="UP000067461"/>
    </source>
</evidence>
<dbReference type="Proteomes" id="UP000067461">
    <property type="component" value="Chromosome"/>
</dbReference>
<feature type="transmembrane region" description="Helical" evidence="9">
    <location>
        <begin position="41"/>
        <end position="60"/>
    </location>
</feature>
<keyword evidence="11" id="KW-1185">Reference proteome</keyword>
<name>A0A060NJV4_9BURK</name>
<evidence type="ECO:0000256" key="5">
    <source>
        <dbReference type="ARBA" id="ARBA00022927"/>
    </source>
</evidence>
<reference evidence="10 11" key="1">
    <citation type="journal article" date="2014" name="Nat. Commun.">
        <title>Physiological and genomic features of highly alkaliphilic hydrogen-utilizing Betaproteobacteria from a continental serpentinizing site.</title>
        <authorList>
            <person name="Suzuki S."/>
            <person name="Kuenen J.G."/>
            <person name="Schipper K."/>
            <person name="van der Velde S."/>
            <person name="Ishii S."/>
            <person name="Wu A."/>
            <person name="Sorokin D.Y."/>
            <person name="Tenney A."/>
            <person name="Meng X.Y."/>
            <person name="Morrill P.L."/>
            <person name="Kamagata Y."/>
            <person name="Muyzer G."/>
            <person name="Nealson K.H."/>
        </authorList>
    </citation>
    <scope>NUCLEOTIDE SEQUENCE [LARGE SCALE GENOMIC DNA]</scope>
    <source>
        <strain evidence="10 11">A1</strain>
    </source>
</reference>
<dbReference type="GO" id="GO:0005886">
    <property type="term" value="C:plasma membrane"/>
    <property type="evidence" value="ECO:0007669"/>
    <property type="project" value="TreeGrafter"/>
</dbReference>
<proteinExistence type="predicted"/>
<gene>
    <name evidence="10" type="primary">secE</name>
    <name evidence="10" type="ORF">SRAA_2028</name>
</gene>
<sequence>MASPEVETVSSGADKAKLAAAVVLAALGFTAFFMLEAQGALVQWAALLISLVAGAAVFFVSESGRQLIGYGQDAWRETQKVVWPARREAIQMTAYVFAFVFVIALFLWLSDSLISWVLYDLILGWR</sequence>
<dbReference type="KEGG" id="cbaa:SRAA_2028"/>
<keyword evidence="2" id="KW-0813">Transport</keyword>
<dbReference type="STRING" id="1458425.SRAA_2028"/>
<evidence type="ECO:0000256" key="7">
    <source>
        <dbReference type="ARBA" id="ARBA00023010"/>
    </source>
</evidence>
<evidence type="ECO:0000256" key="3">
    <source>
        <dbReference type="ARBA" id="ARBA00022475"/>
    </source>
</evidence>
<dbReference type="Pfam" id="PF00584">
    <property type="entry name" value="SecE"/>
    <property type="match status" value="1"/>
</dbReference>
<comment type="subcellular location">
    <subcellularLocation>
        <location evidence="1">Membrane</location>
    </subcellularLocation>
</comment>
<dbReference type="PANTHER" id="PTHR33910">
    <property type="entry name" value="PROTEIN TRANSLOCASE SUBUNIT SECE"/>
    <property type="match status" value="1"/>
</dbReference>
<dbReference type="PRINTS" id="PR01650">
    <property type="entry name" value="SECETRNLCASE"/>
</dbReference>
<feature type="transmembrane region" description="Helical" evidence="9">
    <location>
        <begin position="18"/>
        <end position="35"/>
    </location>
</feature>
<evidence type="ECO:0000256" key="1">
    <source>
        <dbReference type="ARBA" id="ARBA00004370"/>
    </source>
</evidence>
<evidence type="ECO:0000256" key="9">
    <source>
        <dbReference type="SAM" id="Phobius"/>
    </source>
</evidence>
<keyword evidence="6 9" id="KW-1133">Transmembrane helix</keyword>
<evidence type="ECO:0000256" key="8">
    <source>
        <dbReference type="ARBA" id="ARBA00023136"/>
    </source>
</evidence>
<dbReference type="InterPro" id="IPR001901">
    <property type="entry name" value="Translocase_SecE/Sec61-g"/>
</dbReference>
<dbReference type="Gene3D" id="1.20.5.1030">
    <property type="entry name" value="Preprotein translocase secy subunit"/>
    <property type="match status" value="1"/>
</dbReference>
<dbReference type="HOGENOM" id="CLU_113663_0_2_4"/>
<protein>
    <submittedName>
        <fullName evidence="10">Preprotein translocase subunit SecE</fullName>
    </submittedName>
</protein>
<accession>A0A060NJV4</accession>
<dbReference type="GO" id="GO:0006886">
    <property type="term" value="P:intracellular protein transport"/>
    <property type="evidence" value="ECO:0007669"/>
    <property type="project" value="InterPro"/>
</dbReference>
<evidence type="ECO:0000256" key="4">
    <source>
        <dbReference type="ARBA" id="ARBA00022692"/>
    </source>
</evidence>
<keyword evidence="8 9" id="KW-0472">Membrane</keyword>
<evidence type="ECO:0000256" key="2">
    <source>
        <dbReference type="ARBA" id="ARBA00022448"/>
    </source>
</evidence>
<dbReference type="AlphaFoldDB" id="A0A060NJV4"/>
<dbReference type="RefSeq" id="WP_045532504.1">
    <property type="nucleotide sequence ID" value="NZ_AP014568.1"/>
</dbReference>
<dbReference type="GO" id="GO:0008320">
    <property type="term" value="F:protein transmembrane transporter activity"/>
    <property type="evidence" value="ECO:0007669"/>
    <property type="project" value="InterPro"/>
</dbReference>
<keyword evidence="4 9" id="KW-0812">Transmembrane</keyword>
<keyword evidence="5" id="KW-0653">Protein transport</keyword>
<evidence type="ECO:0000256" key="6">
    <source>
        <dbReference type="ARBA" id="ARBA00022989"/>
    </source>
</evidence>
<keyword evidence="7" id="KW-0811">Translocation</keyword>
<organism evidence="10 11">
    <name type="scientific">Serpentinimonas raichei</name>
    <dbReference type="NCBI Taxonomy" id="1458425"/>
    <lineage>
        <taxon>Bacteria</taxon>
        <taxon>Pseudomonadati</taxon>
        <taxon>Pseudomonadota</taxon>
        <taxon>Betaproteobacteria</taxon>
        <taxon>Burkholderiales</taxon>
        <taxon>Comamonadaceae</taxon>
        <taxon>Serpentinimonas</taxon>
    </lineage>
</organism>
<dbReference type="GO" id="GO:0043952">
    <property type="term" value="P:protein transport by the Sec complex"/>
    <property type="evidence" value="ECO:0007669"/>
    <property type="project" value="TreeGrafter"/>
</dbReference>
<dbReference type="EMBL" id="AP014568">
    <property type="protein sequence ID" value="BAO81882.1"/>
    <property type="molecule type" value="Genomic_DNA"/>
</dbReference>
<dbReference type="NCBIfam" id="TIGR00964">
    <property type="entry name" value="secE_bact"/>
    <property type="match status" value="1"/>
</dbReference>
<dbReference type="GO" id="GO:0006605">
    <property type="term" value="P:protein targeting"/>
    <property type="evidence" value="ECO:0007669"/>
    <property type="project" value="InterPro"/>
</dbReference>
<dbReference type="NCBIfam" id="NF004371">
    <property type="entry name" value="PRK05740.1-1"/>
    <property type="match status" value="1"/>
</dbReference>
<dbReference type="GO" id="GO:0009306">
    <property type="term" value="P:protein secretion"/>
    <property type="evidence" value="ECO:0007669"/>
    <property type="project" value="InterPro"/>
</dbReference>
<dbReference type="InterPro" id="IPR038379">
    <property type="entry name" value="SecE_sf"/>
</dbReference>
<dbReference type="OrthoDB" id="9806365at2"/>
<keyword evidence="3" id="KW-1003">Cell membrane</keyword>
<feature type="transmembrane region" description="Helical" evidence="9">
    <location>
        <begin position="94"/>
        <end position="119"/>
    </location>
</feature>
<dbReference type="PANTHER" id="PTHR33910:SF1">
    <property type="entry name" value="PROTEIN TRANSLOCASE SUBUNIT SECE"/>
    <property type="match status" value="1"/>
</dbReference>
<dbReference type="InterPro" id="IPR005807">
    <property type="entry name" value="SecE_bac"/>
</dbReference>
<evidence type="ECO:0000313" key="10">
    <source>
        <dbReference type="EMBL" id="BAO81882.1"/>
    </source>
</evidence>